<dbReference type="Pfam" id="PF01476">
    <property type="entry name" value="LysM"/>
    <property type="match status" value="1"/>
</dbReference>
<name>A0A9D2QJA3_9FIRM</name>
<feature type="compositionally biased region" description="Acidic residues" evidence="1">
    <location>
        <begin position="15"/>
        <end position="30"/>
    </location>
</feature>
<accession>A0A9D2QJA3</accession>
<feature type="region of interest" description="Disordered" evidence="1">
    <location>
        <begin position="1"/>
        <end position="85"/>
    </location>
</feature>
<dbReference type="AlphaFoldDB" id="A0A9D2QJA3"/>
<feature type="domain" description="LysM" evidence="2">
    <location>
        <begin position="167"/>
        <end position="213"/>
    </location>
</feature>
<dbReference type="CDD" id="cd00118">
    <property type="entry name" value="LysM"/>
    <property type="match status" value="1"/>
</dbReference>
<gene>
    <name evidence="3" type="ORF">H9926_03510</name>
</gene>
<comment type="caution">
    <text evidence="3">The sequence shown here is derived from an EMBL/GenBank/DDBJ whole genome shotgun (WGS) entry which is preliminary data.</text>
</comment>
<feature type="compositionally biased region" description="Acidic residues" evidence="1">
    <location>
        <begin position="42"/>
        <end position="59"/>
    </location>
</feature>
<dbReference type="SUPFAM" id="SSF54106">
    <property type="entry name" value="LysM domain"/>
    <property type="match status" value="1"/>
</dbReference>
<dbReference type="InterPro" id="IPR018392">
    <property type="entry name" value="LysM"/>
</dbReference>
<reference evidence="3" key="2">
    <citation type="submission" date="2021-04" db="EMBL/GenBank/DDBJ databases">
        <authorList>
            <person name="Gilroy R."/>
        </authorList>
    </citation>
    <scope>NUCLEOTIDE SEQUENCE</scope>
    <source>
        <strain evidence="3">ChiBcec1-1630</strain>
    </source>
</reference>
<evidence type="ECO:0000259" key="2">
    <source>
        <dbReference type="PROSITE" id="PS51782"/>
    </source>
</evidence>
<sequence length="214" mass="23439">SGIEETEEPSGTQPPDEDPVEVPVDSEPDDKDPGGNEGSSETVEETEPADTVPEDDEEAAIPGGSVTSDEETGQETDRPEKEFPEAVEYDYDGNDTPISYAKLKTLMNIRCGNSLDAESLTTYRKGTVVEVLQVCGDGWLRIRCPESDTGFAYVNGEDMYIFGLGKKLYTVSSKDNLWKIAEEQIGDGTRYTEIRELNGLTCNVIRVGMQLVLP</sequence>
<dbReference type="Gene3D" id="3.10.350.10">
    <property type="entry name" value="LysM domain"/>
    <property type="match status" value="1"/>
</dbReference>
<reference evidence="3" key="1">
    <citation type="journal article" date="2021" name="PeerJ">
        <title>Extensive microbial diversity within the chicken gut microbiome revealed by metagenomics and culture.</title>
        <authorList>
            <person name="Gilroy R."/>
            <person name="Ravi A."/>
            <person name="Getino M."/>
            <person name="Pursley I."/>
            <person name="Horton D.L."/>
            <person name="Alikhan N.F."/>
            <person name="Baker D."/>
            <person name="Gharbi K."/>
            <person name="Hall N."/>
            <person name="Watson M."/>
            <person name="Adriaenssens E.M."/>
            <person name="Foster-Nyarko E."/>
            <person name="Jarju S."/>
            <person name="Secka A."/>
            <person name="Antonio M."/>
            <person name="Oren A."/>
            <person name="Chaudhuri R.R."/>
            <person name="La Ragione R."/>
            <person name="Hildebrand F."/>
            <person name="Pallen M.J."/>
        </authorList>
    </citation>
    <scope>NUCLEOTIDE SEQUENCE</scope>
    <source>
        <strain evidence="3">ChiBcec1-1630</strain>
    </source>
</reference>
<evidence type="ECO:0000313" key="3">
    <source>
        <dbReference type="EMBL" id="HJC87067.1"/>
    </source>
</evidence>
<protein>
    <submittedName>
        <fullName evidence="3">LysM peptidoglycan-binding domain-containing protein</fullName>
    </submittedName>
</protein>
<feature type="compositionally biased region" description="Basic and acidic residues" evidence="1">
    <location>
        <begin position="75"/>
        <end position="84"/>
    </location>
</feature>
<proteinExistence type="predicted"/>
<feature type="non-terminal residue" evidence="3">
    <location>
        <position position="1"/>
    </location>
</feature>
<dbReference type="Gene3D" id="2.30.30.40">
    <property type="entry name" value="SH3 Domains"/>
    <property type="match status" value="1"/>
</dbReference>
<organism evidence="3 4">
    <name type="scientific">Candidatus Eisenbergiella intestinigallinarum</name>
    <dbReference type="NCBI Taxonomy" id="2838549"/>
    <lineage>
        <taxon>Bacteria</taxon>
        <taxon>Bacillati</taxon>
        <taxon>Bacillota</taxon>
        <taxon>Clostridia</taxon>
        <taxon>Lachnospirales</taxon>
        <taxon>Lachnospiraceae</taxon>
        <taxon>Eisenbergiella</taxon>
    </lineage>
</organism>
<dbReference type="Proteomes" id="UP000823922">
    <property type="component" value="Unassembled WGS sequence"/>
</dbReference>
<evidence type="ECO:0000256" key="1">
    <source>
        <dbReference type="SAM" id="MobiDB-lite"/>
    </source>
</evidence>
<dbReference type="PROSITE" id="PS51782">
    <property type="entry name" value="LYSM"/>
    <property type="match status" value="1"/>
</dbReference>
<evidence type="ECO:0000313" key="4">
    <source>
        <dbReference type="Proteomes" id="UP000823922"/>
    </source>
</evidence>
<dbReference type="SMART" id="SM00257">
    <property type="entry name" value="LysM"/>
    <property type="match status" value="1"/>
</dbReference>
<dbReference type="InterPro" id="IPR036779">
    <property type="entry name" value="LysM_dom_sf"/>
</dbReference>
<dbReference type="EMBL" id="DWVS01000081">
    <property type="protein sequence ID" value="HJC87067.1"/>
    <property type="molecule type" value="Genomic_DNA"/>
</dbReference>